<evidence type="ECO:0000259" key="12">
    <source>
        <dbReference type="PROSITE" id="PS50109"/>
    </source>
</evidence>
<dbReference type="Pfam" id="PF00512">
    <property type="entry name" value="HisKA"/>
    <property type="match status" value="1"/>
</dbReference>
<dbReference type="InterPro" id="IPR050428">
    <property type="entry name" value="TCS_sensor_his_kinase"/>
</dbReference>
<dbReference type="Pfam" id="PF08521">
    <property type="entry name" value="2CSK_N"/>
    <property type="match status" value="1"/>
</dbReference>
<dbReference type="AlphaFoldDB" id="A0A3M6QYA8"/>
<organism evidence="13 14">
    <name type="scientific">Corticibacter populi</name>
    <dbReference type="NCBI Taxonomy" id="1550736"/>
    <lineage>
        <taxon>Bacteria</taxon>
        <taxon>Pseudomonadati</taxon>
        <taxon>Pseudomonadota</taxon>
        <taxon>Betaproteobacteria</taxon>
        <taxon>Burkholderiales</taxon>
        <taxon>Comamonadaceae</taxon>
        <taxon>Corticibacter</taxon>
    </lineage>
</organism>
<reference evidence="13 14" key="1">
    <citation type="submission" date="2018-10" db="EMBL/GenBank/DDBJ databases">
        <title>Draft genome of Cortibacter populi DSM10536.</title>
        <authorList>
            <person name="Bernier A.-M."/>
            <person name="Bernard K."/>
        </authorList>
    </citation>
    <scope>NUCLEOTIDE SEQUENCE [LARGE SCALE GENOMIC DNA]</scope>
    <source>
        <strain evidence="13 14">DSM 105136</strain>
    </source>
</reference>
<accession>A0A3M6QYA8</accession>
<dbReference type="SMART" id="SM00387">
    <property type="entry name" value="HATPase_c"/>
    <property type="match status" value="1"/>
</dbReference>
<keyword evidence="5" id="KW-0808">Transferase</keyword>
<feature type="transmembrane region" description="Helical" evidence="11">
    <location>
        <begin position="175"/>
        <end position="197"/>
    </location>
</feature>
<dbReference type="SUPFAM" id="SSF47384">
    <property type="entry name" value="Homodimeric domain of signal transducing histidine kinase"/>
    <property type="match status" value="1"/>
</dbReference>
<dbReference type="PROSITE" id="PS50109">
    <property type="entry name" value="HIS_KIN"/>
    <property type="match status" value="1"/>
</dbReference>
<dbReference type="GO" id="GO:0000155">
    <property type="term" value="F:phosphorelay sensor kinase activity"/>
    <property type="evidence" value="ECO:0007669"/>
    <property type="project" value="InterPro"/>
</dbReference>
<dbReference type="EMBL" id="RDQO01000001">
    <property type="protein sequence ID" value="RMX08000.1"/>
    <property type="molecule type" value="Genomic_DNA"/>
</dbReference>
<dbReference type="InterPro" id="IPR036890">
    <property type="entry name" value="HATPase_C_sf"/>
</dbReference>
<dbReference type="InterPro" id="IPR005467">
    <property type="entry name" value="His_kinase_dom"/>
</dbReference>
<gene>
    <name evidence="13" type="ORF">D8I35_02415</name>
</gene>
<name>A0A3M6QYA8_9BURK</name>
<dbReference type="GO" id="GO:0005886">
    <property type="term" value="C:plasma membrane"/>
    <property type="evidence" value="ECO:0007669"/>
    <property type="project" value="TreeGrafter"/>
</dbReference>
<evidence type="ECO:0000313" key="13">
    <source>
        <dbReference type="EMBL" id="RMX08000.1"/>
    </source>
</evidence>
<dbReference type="Gene3D" id="3.30.565.10">
    <property type="entry name" value="Histidine kinase-like ATPase, C-terminal domain"/>
    <property type="match status" value="1"/>
</dbReference>
<dbReference type="InterPro" id="IPR013727">
    <property type="entry name" value="2CSK_N"/>
</dbReference>
<feature type="region of interest" description="Disordered" evidence="10">
    <location>
        <begin position="457"/>
        <end position="481"/>
    </location>
</feature>
<dbReference type="OrthoDB" id="8554694at2"/>
<dbReference type="CDD" id="cd00075">
    <property type="entry name" value="HATPase"/>
    <property type="match status" value="1"/>
</dbReference>
<dbReference type="InterPro" id="IPR003594">
    <property type="entry name" value="HATPase_dom"/>
</dbReference>
<dbReference type="InterPro" id="IPR036097">
    <property type="entry name" value="HisK_dim/P_sf"/>
</dbReference>
<keyword evidence="14" id="KW-1185">Reference proteome</keyword>
<dbReference type="CDD" id="cd00082">
    <property type="entry name" value="HisKA"/>
    <property type="match status" value="1"/>
</dbReference>
<dbReference type="InterPro" id="IPR003661">
    <property type="entry name" value="HisK_dim/P_dom"/>
</dbReference>
<evidence type="ECO:0000256" key="9">
    <source>
        <dbReference type="ARBA" id="ARBA00023136"/>
    </source>
</evidence>
<protein>
    <recommendedName>
        <fullName evidence="3">histidine kinase</fullName>
        <ecNumber evidence="3">2.7.13.3</ecNumber>
    </recommendedName>
</protein>
<evidence type="ECO:0000256" key="6">
    <source>
        <dbReference type="ARBA" id="ARBA00022692"/>
    </source>
</evidence>
<comment type="subcellular location">
    <subcellularLocation>
        <location evidence="2">Membrane</location>
    </subcellularLocation>
</comment>
<keyword evidence="9 11" id="KW-0472">Membrane</keyword>
<dbReference type="SMART" id="SM00388">
    <property type="entry name" value="HisKA"/>
    <property type="match status" value="1"/>
</dbReference>
<evidence type="ECO:0000256" key="10">
    <source>
        <dbReference type="SAM" id="MobiDB-lite"/>
    </source>
</evidence>
<dbReference type="Gene3D" id="1.10.287.130">
    <property type="match status" value="1"/>
</dbReference>
<sequence>MTGPSLKLRLLAWTVPVLLLGSVAGIWSSWHVLREQAEQAYDRALAGVVRAIDLNISTDSGGLALAQPYQLLEFFRLTASGNVYWRVSTEDGLAEIGHARLPMPQVLPPSEQLHFFYDHYMDGEPVRVAMLVRDMDPPLPHAGTHQRVIVQVAESMEERERYTRSLVLQSIGRDLLLMLLLVLTVVGGVIVAFRPLVRLQGEVARRAGDDLRPIALQGIPAEVVPLVQGINGHMARFAERSRMQRQFLDDASHQLRTPLAMLRTKLEYALREPDPQEMHAALLAMRNGLDRAERVTNQMLSLAKAHDAGVAGSAQQRQRFELGALLEESVRLLLPAARVRKLDYGLELPEQKVHVFGLRLLLQEAILNLLDNAIKYSPVGGTVLASLELSGRQARIVVQDTGPGMSAGDRQQAGVRFRRGAAGRGTSGAGLGLAIVDAIVRAHHGQMRLLPVQPDAALPESEPATENAKSGPAEGPDPGTGLRVELVFSLVGVNTDLDGLSPN</sequence>
<dbReference type="InterPro" id="IPR004358">
    <property type="entry name" value="Sig_transdc_His_kin-like_C"/>
</dbReference>
<evidence type="ECO:0000313" key="14">
    <source>
        <dbReference type="Proteomes" id="UP000278006"/>
    </source>
</evidence>
<dbReference type="PANTHER" id="PTHR45436">
    <property type="entry name" value="SENSOR HISTIDINE KINASE YKOH"/>
    <property type="match status" value="1"/>
</dbReference>
<keyword evidence="6 11" id="KW-0812">Transmembrane</keyword>
<keyword evidence="4" id="KW-0597">Phosphoprotein</keyword>
<evidence type="ECO:0000256" key="8">
    <source>
        <dbReference type="ARBA" id="ARBA00022989"/>
    </source>
</evidence>
<dbReference type="PANTHER" id="PTHR45436:SF1">
    <property type="entry name" value="SENSOR PROTEIN QSEC"/>
    <property type="match status" value="1"/>
</dbReference>
<evidence type="ECO:0000256" key="7">
    <source>
        <dbReference type="ARBA" id="ARBA00022777"/>
    </source>
</evidence>
<comment type="catalytic activity">
    <reaction evidence="1">
        <text>ATP + protein L-histidine = ADP + protein N-phospho-L-histidine.</text>
        <dbReference type="EC" id="2.7.13.3"/>
    </reaction>
</comment>
<dbReference type="PRINTS" id="PR00344">
    <property type="entry name" value="BCTRLSENSOR"/>
</dbReference>
<evidence type="ECO:0000256" key="3">
    <source>
        <dbReference type="ARBA" id="ARBA00012438"/>
    </source>
</evidence>
<evidence type="ECO:0000256" key="11">
    <source>
        <dbReference type="SAM" id="Phobius"/>
    </source>
</evidence>
<proteinExistence type="predicted"/>
<evidence type="ECO:0000256" key="5">
    <source>
        <dbReference type="ARBA" id="ARBA00022679"/>
    </source>
</evidence>
<dbReference type="Proteomes" id="UP000278006">
    <property type="component" value="Unassembled WGS sequence"/>
</dbReference>
<keyword evidence="8 11" id="KW-1133">Transmembrane helix</keyword>
<evidence type="ECO:0000256" key="2">
    <source>
        <dbReference type="ARBA" id="ARBA00004370"/>
    </source>
</evidence>
<dbReference type="SUPFAM" id="SSF55874">
    <property type="entry name" value="ATPase domain of HSP90 chaperone/DNA topoisomerase II/histidine kinase"/>
    <property type="match status" value="1"/>
</dbReference>
<comment type="caution">
    <text evidence="13">The sequence shown here is derived from an EMBL/GenBank/DDBJ whole genome shotgun (WGS) entry which is preliminary data.</text>
</comment>
<evidence type="ECO:0000256" key="1">
    <source>
        <dbReference type="ARBA" id="ARBA00000085"/>
    </source>
</evidence>
<feature type="domain" description="Histidine kinase" evidence="12">
    <location>
        <begin position="250"/>
        <end position="449"/>
    </location>
</feature>
<dbReference type="RefSeq" id="WP_122226123.1">
    <property type="nucleotide sequence ID" value="NZ_RDQO01000001.1"/>
</dbReference>
<dbReference type="Pfam" id="PF02518">
    <property type="entry name" value="HATPase_c"/>
    <property type="match status" value="1"/>
</dbReference>
<keyword evidence="7 13" id="KW-0418">Kinase</keyword>
<evidence type="ECO:0000256" key="4">
    <source>
        <dbReference type="ARBA" id="ARBA00022553"/>
    </source>
</evidence>
<dbReference type="EC" id="2.7.13.3" evidence="3"/>